<gene>
    <name evidence="2" type="ORF">SAMN05216289_12836</name>
</gene>
<sequence>MTLSEQWKHFTGVPSGRRFITRYRARRGQQGSLLRKSLIVSAGLLLMLAGVAMLVLPGPGMVAIVVGAVFIAEESRIAAHILDRIDRWGTRIYTRWRARRAARSGD</sequence>
<name>A0A1I4ZSW0_9GAMM</name>
<keyword evidence="3" id="KW-1185">Reference proteome</keyword>
<accession>A0A1I4ZSW0</accession>
<organism evidence="2 3">
    <name type="scientific">Dokdonella immobilis</name>
    <dbReference type="NCBI Taxonomy" id="578942"/>
    <lineage>
        <taxon>Bacteria</taxon>
        <taxon>Pseudomonadati</taxon>
        <taxon>Pseudomonadota</taxon>
        <taxon>Gammaproteobacteria</taxon>
        <taxon>Lysobacterales</taxon>
        <taxon>Rhodanobacteraceae</taxon>
        <taxon>Dokdonella</taxon>
    </lineage>
</organism>
<keyword evidence="1" id="KW-1133">Transmembrane helix</keyword>
<dbReference type="RefSeq" id="WP_092409706.1">
    <property type="nucleotide sequence ID" value="NZ_FOVF01000028.1"/>
</dbReference>
<protein>
    <submittedName>
        <fullName evidence="2">Putative transmembrane protein (PGPGW)</fullName>
    </submittedName>
</protein>
<evidence type="ECO:0000313" key="3">
    <source>
        <dbReference type="Proteomes" id="UP000198575"/>
    </source>
</evidence>
<dbReference type="InterPro" id="IPR019099">
    <property type="entry name" value="Uncharacterised_PGPGW_TM"/>
</dbReference>
<proteinExistence type="predicted"/>
<evidence type="ECO:0000313" key="2">
    <source>
        <dbReference type="EMBL" id="SFN53069.1"/>
    </source>
</evidence>
<dbReference type="Pfam" id="PF09656">
    <property type="entry name" value="PGPGW"/>
    <property type="match status" value="1"/>
</dbReference>
<keyword evidence="1" id="KW-0472">Membrane</keyword>
<keyword evidence="1 2" id="KW-0812">Transmembrane</keyword>
<dbReference type="EMBL" id="FOVF01000028">
    <property type="protein sequence ID" value="SFN53069.1"/>
    <property type="molecule type" value="Genomic_DNA"/>
</dbReference>
<dbReference type="AlphaFoldDB" id="A0A1I4ZSW0"/>
<reference evidence="2 3" key="1">
    <citation type="submission" date="2016-10" db="EMBL/GenBank/DDBJ databases">
        <authorList>
            <person name="de Groot N.N."/>
        </authorList>
    </citation>
    <scope>NUCLEOTIDE SEQUENCE [LARGE SCALE GENOMIC DNA]</scope>
    <source>
        <strain evidence="2 3">CGMCC 1.7659</strain>
    </source>
</reference>
<feature type="transmembrane region" description="Helical" evidence="1">
    <location>
        <begin position="33"/>
        <end position="56"/>
    </location>
</feature>
<evidence type="ECO:0000256" key="1">
    <source>
        <dbReference type="SAM" id="Phobius"/>
    </source>
</evidence>
<dbReference type="Proteomes" id="UP000198575">
    <property type="component" value="Unassembled WGS sequence"/>
</dbReference>
<feature type="transmembrane region" description="Helical" evidence="1">
    <location>
        <begin position="62"/>
        <end position="82"/>
    </location>
</feature>